<keyword evidence="1" id="KW-1133">Transmembrane helix</keyword>
<dbReference type="AlphaFoldDB" id="A0A8J7KDN9"/>
<organism evidence="2 3">
    <name type="scientific">Savagea serpentis</name>
    <dbReference type="NCBI Taxonomy" id="2785297"/>
    <lineage>
        <taxon>Bacteria</taxon>
        <taxon>Bacillati</taxon>
        <taxon>Bacillota</taxon>
        <taxon>Bacilli</taxon>
        <taxon>Bacillales</taxon>
        <taxon>Caryophanaceae</taxon>
        <taxon>Savagea</taxon>
    </lineage>
</organism>
<evidence type="ECO:0000313" key="2">
    <source>
        <dbReference type="EMBL" id="MBF4500276.1"/>
    </source>
</evidence>
<proteinExistence type="predicted"/>
<reference evidence="2" key="1">
    <citation type="submission" date="2020-11" db="EMBL/GenBank/DDBJ databases">
        <title>Multidrug resistant novel bacterium Savagea serpentis sp. nov., isolated from the scats of a vine snake (Ahaetulla nasuta).</title>
        <authorList>
            <person name="Venkata Ramana V."/>
            <person name="Vikas Patil S."/>
            <person name="Yogita Lugani V."/>
        </authorList>
    </citation>
    <scope>NUCLEOTIDE SEQUENCE</scope>
    <source>
        <strain evidence="2">SN6</strain>
    </source>
</reference>
<dbReference type="RefSeq" id="WP_194561724.1">
    <property type="nucleotide sequence ID" value="NZ_JADKPV010000001.1"/>
</dbReference>
<dbReference type="EMBL" id="JADKPV010000001">
    <property type="protein sequence ID" value="MBF4500276.1"/>
    <property type="molecule type" value="Genomic_DNA"/>
</dbReference>
<evidence type="ECO:0000313" key="3">
    <source>
        <dbReference type="Proteomes" id="UP000622653"/>
    </source>
</evidence>
<dbReference type="Proteomes" id="UP000622653">
    <property type="component" value="Unassembled WGS sequence"/>
</dbReference>
<protein>
    <submittedName>
        <fullName evidence="2">Stressosome-associated protein Prli42</fullName>
    </submittedName>
</protein>
<dbReference type="NCBIfam" id="NF033880">
    <property type="entry name" value="Prli42"/>
    <property type="match status" value="1"/>
</dbReference>
<feature type="transmembrane region" description="Helical" evidence="1">
    <location>
        <begin position="9"/>
        <end position="30"/>
    </location>
</feature>
<keyword evidence="1" id="KW-0472">Membrane</keyword>
<name>A0A8J7KDN9_9BACL</name>
<evidence type="ECO:0000256" key="1">
    <source>
        <dbReference type="SAM" id="Phobius"/>
    </source>
</evidence>
<sequence length="31" mass="3398">MSNKKVQKFIVMAMIIIMLASTIVFGVSAIL</sequence>
<keyword evidence="3" id="KW-1185">Reference proteome</keyword>
<accession>A0A8J7KDN9</accession>
<dbReference type="InterPro" id="IPR049722">
    <property type="entry name" value="Prli42-like"/>
</dbReference>
<comment type="caution">
    <text evidence="2">The sequence shown here is derived from an EMBL/GenBank/DDBJ whole genome shotgun (WGS) entry which is preliminary data.</text>
</comment>
<keyword evidence="1" id="KW-0812">Transmembrane</keyword>
<gene>
    <name evidence="2" type="primary">prli42</name>
    <name evidence="2" type="ORF">IRY55_02775</name>
</gene>